<dbReference type="InterPro" id="IPR029058">
    <property type="entry name" value="AB_hydrolase_fold"/>
</dbReference>
<dbReference type="Gene3D" id="2.60.120.260">
    <property type="entry name" value="Galactose-binding domain-like"/>
    <property type="match status" value="1"/>
</dbReference>
<feature type="domain" description="Xaa-Pro dipeptidyl-peptidase C-terminal" evidence="2">
    <location>
        <begin position="284"/>
        <end position="542"/>
    </location>
</feature>
<dbReference type="InterPro" id="IPR008979">
    <property type="entry name" value="Galactose-bd-like_sf"/>
</dbReference>
<dbReference type="SUPFAM" id="SSF49785">
    <property type="entry name" value="Galactose-binding domain-like"/>
    <property type="match status" value="1"/>
</dbReference>
<dbReference type="InterPro" id="IPR013736">
    <property type="entry name" value="Xaa-Pro_dipept_C"/>
</dbReference>
<dbReference type="RefSeq" id="WP_207220494.1">
    <property type="nucleotide sequence ID" value="NZ_SHLI01000001.1"/>
</dbReference>
<accession>A0A4Q8D039</accession>
<evidence type="ECO:0000313" key="4">
    <source>
        <dbReference type="Proteomes" id="UP000292298"/>
    </source>
</evidence>
<organism evidence="3 4">
    <name type="scientific">Spiribacter vilamensis</name>
    <dbReference type="NCBI Taxonomy" id="531306"/>
    <lineage>
        <taxon>Bacteria</taxon>
        <taxon>Pseudomonadati</taxon>
        <taxon>Pseudomonadota</taxon>
        <taxon>Gammaproteobacteria</taxon>
        <taxon>Chromatiales</taxon>
        <taxon>Ectothiorhodospiraceae</taxon>
        <taxon>Spiribacter</taxon>
    </lineage>
</organism>
<dbReference type="Proteomes" id="UP000292298">
    <property type="component" value="Unassembled WGS sequence"/>
</dbReference>
<sequence length="667" mass="74514">MTAIHIEEDVRIPMTDGVTLSARIWRPAESVTAPVPAVLEYIPYRKRDHTRARDETLHRWLAEHGYASVRVDIRGSGESGGVLANEYLQRELDDGYTVIEWLARQPWCDGGVGMIGISWGGFSGLQLAAMQPPSLKAVVTVCSTDDRYADDIHMMGGCLLGDNLSWSSVMFAFNSLPPDPGLRGEDWRSMWHERLEASEPWLMEWLEHPRRDDYWRHGSVCEDYAAIRCPVMAVSGWADGYTNAVFRLMANLSVPRRAIVGPWSHRYPHQGVPGPAIDFQQTVRDWWDRWLKGSDNGVDDAPMLQAWIQDAVAPAARYRERPGRWVSESAWPAAGIRSQTLYPGAGGTLGATPMPSPVAPISLQSPLSLGLFAGKWCSYADGPDLPCDQREEDGGALNFETEPLAEPLELLGAPVLRLRVRADQPNAQIAVRLSDVAPDGAATRVSYGVLNLCHRDGHEHPQDLQPGVDIDVTIRLNELGHRFATGHRLRLSLSTSYWPLIWPAPEPVTLAVSAHATALDLPVREVEPHDEITPVFDAPRDEGPAAITEVIPAEHRWRVQRELGDAESALEVVMDNGTRSLYDIDLTISDHTRERYWLTDGDAQSATGEVVATYGLRRGDWQIETRTRTRLETDAQGFYVTAELDAWEGEQRVFTRNWSRRIPRSKV</sequence>
<dbReference type="SUPFAM" id="SSF53474">
    <property type="entry name" value="alpha/beta-Hydrolases"/>
    <property type="match status" value="1"/>
</dbReference>
<dbReference type="Gene3D" id="1.10.3020.10">
    <property type="entry name" value="alpha-amino acid ester hydrolase ( Helical cap domain)"/>
    <property type="match status" value="1"/>
</dbReference>
<reference evidence="3 4" key="1">
    <citation type="submission" date="2019-02" db="EMBL/GenBank/DDBJ databases">
        <title>Genomic Encyclopedia of Type Strains, Phase IV (KMG-IV): sequencing the most valuable type-strain genomes for metagenomic binning, comparative biology and taxonomic classification.</title>
        <authorList>
            <person name="Goeker M."/>
        </authorList>
    </citation>
    <scope>NUCLEOTIDE SEQUENCE [LARGE SCALE GENOMIC DNA]</scope>
    <source>
        <strain evidence="3 4">DSM 21056</strain>
    </source>
</reference>
<dbReference type="Pfam" id="PF08530">
    <property type="entry name" value="PepX_C"/>
    <property type="match status" value="1"/>
</dbReference>
<dbReference type="Pfam" id="PF02129">
    <property type="entry name" value="Peptidase_S15"/>
    <property type="match status" value="1"/>
</dbReference>
<dbReference type="InterPro" id="IPR050585">
    <property type="entry name" value="Xaa-Pro_dipeptidyl-ppase/CocE"/>
</dbReference>
<dbReference type="SMART" id="SM00939">
    <property type="entry name" value="PepX_C"/>
    <property type="match status" value="1"/>
</dbReference>
<proteinExistence type="predicted"/>
<dbReference type="PANTHER" id="PTHR43056:SF10">
    <property type="entry name" value="COCE_NOND FAMILY, PUTATIVE (AFU_ORTHOLOGUE AFUA_7G00600)-RELATED"/>
    <property type="match status" value="1"/>
</dbReference>
<dbReference type="EMBL" id="SHLI01000001">
    <property type="protein sequence ID" value="RZU98577.1"/>
    <property type="molecule type" value="Genomic_DNA"/>
</dbReference>
<dbReference type="Gene3D" id="3.40.50.1820">
    <property type="entry name" value="alpha/beta hydrolase"/>
    <property type="match status" value="1"/>
</dbReference>
<evidence type="ECO:0000256" key="1">
    <source>
        <dbReference type="ARBA" id="ARBA00022801"/>
    </source>
</evidence>
<keyword evidence="1" id="KW-0378">Hydrolase</keyword>
<dbReference type="InterPro" id="IPR005674">
    <property type="entry name" value="CocE/Ser_esterase"/>
</dbReference>
<name>A0A4Q8D039_9GAMM</name>
<dbReference type="GO" id="GO:0008239">
    <property type="term" value="F:dipeptidyl-peptidase activity"/>
    <property type="evidence" value="ECO:0007669"/>
    <property type="project" value="InterPro"/>
</dbReference>
<dbReference type="InterPro" id="IPR000383">
    <property type="entry name" value="Xaa-Pro-like_dom"/>
</dbReference>
<keyword evidence="4" id="KW-1185">Reference proteome</keyword>
<dbReference type="NCBIfam" id="TIGR00976">
    <property type="entry name" value="CocE_NonD"/>
    <property type="match status" value="1"/>
</dbReference>
<dbReference type="AlphaFoldDB" id="A0A4Q8D039"/>
<evidence type="ECO:0000313" key="3">
    <source>
        <dbReference type="EMBL" id="RZU98577.1"/>
    </source>
</evidence>
<dbReference type="PANTHER" id="PTHR43056">
    <property type="entry name" value="PEPTIDASE S9 PROLYL OLIGOPEPTIDASE"/>
    <property type="match status" value="1"/>
</dbReference>
<gene>
    <name evidence="3" type="ORF">EV698_0828</name>
</gene>
<evidence type="ECO:0000259" key="2">
    <source>
        <dbReference type="SMART" id="SM00939"/>
    </source>
</evidence>
<comment type="caution">
    <text evidence="3">The sequence shown here is derived from an EMBL/GenBank/DDBJ whole genome shotgun (WGS) entry which is preliminary data.</text>
</comment>
<protein>
    <recommendedName>
        <fullName evidence="2">Xaa-Pro dipeptidyl-peptidase C-terminal domain-containing protein</fullName>
    </recommendedName>
</protein>